<feature type="domain" description="N-acetyltransferase" evidence="3">
    <location>
        <begin position="1"/>
        <end position="150"/>
    </location>
</feature>
<proteinExistence type="predicted"/>
<keyword evidence="5" id="KW-1185">Reference proteome</keyword>
<gene>
    <name evidence="4" type="ORF">ACFQ27_10020</name>
</gene>
<keyword evidence="2 4" id="KW-0012">Acyltransferase</keyword>
<dbReference type="Pfam" id="PF00583">
    <property type="entry name" value="Acetyltransf_1"/>
    <property type="match status" value="1"/>
</dbReference>
<comment type="caution">
    <text evidence="4">The sequence shown here is derived from an EMBL/GenBank/DDBJ whole genome shotgun (WGS) entry which is preliminary data.</text>
</comment>
<dbReference type="InterPro" id="IPR016181">
    <property type="entry name" value="Acyl_CoA_acyltransferase"/>
</dbReference>
<protein>
    <submittedName>
        <fullName evidence="4">GNAT family N-acetyltransferase</fullName>
        <ecNumber evidence="4">2.3.-.-</ecNumber>
    </submittedName>
</protein>
<sequence>MRIIDFEPRHTDAWKTLNEAWIAKHFSLEPKDREVLDHPQANILDKGGHIFMAELDGEPVGCVALLPLADGGFEVGKMTVSEAARGTGLGRRLMEACIAKAKALGAPRLYLETNASLAPALSLYRSVGFVHLPPRPTPYARADVWMELKL</sequence>
<organism evidence="4 5">
    <name type="scientific">Phenylobacterium conjunctum</name>
    <dbReference type="NCBI Taxonomy" id="1298959"/>
    <lineage>
        <taxon>Bacteria</taxon>
        <taxon>Pseudomonadati</taxon>
        <taxon>Pseudomonadota</taxon>
        <taxon>Alphaproteobacteria</taxon>
        <taxon>Caulobacterales</taxon>
        <taxon>Caulobacteraceae</taxon>
        <taxon>Phenylobacterium</taxon>
    </lineage>
</organism>
<evidence type="ECO:0000313" key="4">
    <source>
        <dbReference type="EMBL" id="MFD1190915.1"/>
    </source>
</evidence>
<name>A0ABW3T2N1_9CAUL</name>
<dbReference type="SUPFAM" id="SSF55729">
    <property type="entry name" value="Acyl-CoA N-acyltransferases (Nat)"/>
    <property type="match status" value="1"/>
</dbReference>
<dbReference type="InterPro" id="IPR050832">
    <property type="entry name" value="Bact_Acetyltransf"/>
</dbReference>
<dbReference type="PANTHER" id="PTHR43877:SF2">
    <property type="entry name" value="AMINOALKYLPHOSPHONATE N-ACETYLTRANSFERASE-RELATED"/>
    <property type="match status" value="1"/>
</dbReference>
<reference evidence="5" key="1">
    <citation type="journal article" date="2019" name="Int. J. Syst. Evol. Microbiol.">
        <title>The Global Catalogue of Microorganisms (GCM) 10K type strain sequencing project: providing services to taxonomists for standard genome sequencing and annotation.</title>
        <authorList>
            <consortium name="The Broad Institute Genomics Platform"/>
            <consortium name="The Broad Institute Genome Sequencing Center for Infectious Disease"/>
            <person name="Wu L."/>
            <person name="Ma J."/>
        </authorList>
    </citation>
    <scope>NUCLEOTIDE SEQUENCE [LARGE SCALE GENOMIC DNA]</scope>
    <source>
        <strain evidence="5">CCUG 55074</strain>
    </source>
</reference>
<dbReference type="PROSITE" id="PS51186">
    <property type="entry name" value="GNAT"/>
    <property type="match status" value="1"/>
</dbReference>
<dbReference type="RefSeq" id="WP_377353486.1">
    <property type="nucleotide sequence ID" value="NZ_JBHTLQ010000018.1"/>
</dbReference>
<dbReference type="EC" id="2.3.-.-" evidence="4"/>
<dbReference type="Proteomes" id="UP001597216">
    <property type="component" value="Unassembled WGS sequence"/>
</dbReference>
<dbReference type="EMBL" id="JBHTLQ010000018">
    <property type="protein sequence ID" value="MFD1190915.1"/>
    <property type="molecule type" value="Genomic_DNA"/>
</dbReference>
<keyword evidence="1 4" id="KW-0808">Transferase</keyword>
<evidence type="ECO:0000313" key="5">
    <source>
        <dbReference type="Proteomes" id="UP001597216"/>
    </source>
</evidence>
<evidence type="ECO:0000256" key="1">
    <source>
        <dbReference type="ARBA" id="ARBA00022679"/>
    </source>
</evidence>
<dbReference type="Gene3D" id="3.40.630.30">
    <property type="match status" value="1"/>
</dbReference>
<dbReference type="GO" id="GO:0016746">
    <property type="term" value="F:acyltransferase activity"/>
    <property type="evidence" value="ECO:0007669"/>
    <property type="project" value="UniProtKB-KW"/>
</dbReference>
<dbReference type="CDD" id="cd04301">
    <property type="entry name" value="NAT_SF"/>
    <property type="match status" value="1"/>
</dbReference>
<accession>A0ABW3T2N1</accession>
<dbReference type="PANTHER" id="PTHR43877">
    <property type="entry name" value="AMINOALKYLPHOSPHONATE N-ACETYLTRANSFERASE-RELATED-RELATED"/>
    <property type="match status" value="1"/>
</dbReference>
<evidence type="ECO:0000259" key="3">
    <source>
        <dbReference type="PROSITE" id="PS51186"/>
    </source>
</evidence>
<dbReference type="InterPro" id="IPR000182">
    <property type="entry name" value="GNAT_dom"/>
</dbReference>
<evidence type="ECO:0000256" key="2">
    <source>
        <dbReference type="ARBA" id="ARBA00023315"/>
    </source>
</evidence>